<dbReference type="PANTHER" id="PTHR30537:SF5">
    <property type="entry name" value="HTH-TYPE TRANSCRIPTIONAL ACTIVATOR TTDR-RELATED"/>
    <property type="match status" value="1"/>
</dbReference>
<dbReference type="InterPro" id="IPR000847">
    <property type="entry name" value="LysR_HTH_N"/>
</dbReference>
<keyword evidence="2" id="KW-0805">Transcription regulation</keyword>
<dbReference type="InterPro" id="IPR058163">
    <property type="entry name" value="LysR-type_TF_proteobact-type"/>
</dbReference>
<evidence type="ECO:0000313" key="6">
    <source>
        <dbReference type="EMBL" id="SMC13355.1"/>
    </source>
</evidence>
<keyword evidence="4" id="KW-0804">Transcription</keyword>
<name>A0A1X7BV38_9RHOB</name>
<feature type="domain" description="HTH lysR-type" evidence="5">
    <location>
        <begin position="9"/>
        <end position="66"/>
    </location>
</feature>
<protein>
    <submittedName>
        <fullName evidence="6">Glycine cleavage system transcriptional activator</fullName>
    </submittedName>
</protein>
<dbReference type="GO" id="GO:0003677">
    <property type="term" value="F:DNA binding"/>
    <property type="evidence" value="ECO:0007669"/>
    <property type="project" value="UniProtKB-KW"/>
</dbReference>
<gene>
    <name evidence="6" type="primary">gcvA_17</name>
    <name evidence="6" type="ORF">ROA7745_03201</name>
</gene>
<dbReference type="InterPro" id="IPR036388">
    <property type="entry name" value="WH-like_DNA-bd_sf"/>
</dbReference>
<dbReference type="SUPFAM" id="SSF46785">
    <property type="entry name" value="Winged helix' DNA-binding domain"/>
    <property type="match status" value="1"/>
</dbReference>
<dbReference type="PRINTS" id="PR00039">
    <property type="entry name" value="HTHLYSR"/>
</dbReference>
<dbReference type="GO" id="GO:0003700">
    <property type="term" value="F:DNA-binding transcription factor activity"/>
    <property type="evidence" value="ECO:0007669"/>
    <property type="project" value="InterPro"/>
</dbReference>
<dbReference type="RefSeq" id="WP_085801303.1">
    <property type="nucleotide sequence ID" value="NZ_FWXB01000013.1"/>
</dbReference>
<dbReference type="AlphaFoldDB" id="A0A1X7BV38"/>
<dbReference type="EMBL" id="FWXB01000013">
    <property type="protein sequence ID" value="SMC13355.1"/>
    <property type="molecule type" value="Genomic_DNA"/>
</dbReference>
<evidence type="ECO:0000256" key="4">
    <source>
        <dbReference type="ARBA" id="ARBA00023163"/>
    </source>
</evidence>
<proteinExistence type="inferred from homology"/>
<sequence length="291" mass="32456">MKKFRNTLPPLDYLLFFEAVARHGNFTRAAEELNVSQAAVSKRVKSLEMRLGLDLVSRNGRAVSLTRNGQKLALSTSEALDFLSSSVTQIKQANPEGLSLAANVSISQFWLTPRINEYLIGRNAVPITLTASDRDADLLGSENDVIIYYSTDIPKGWDGTVLFEEVWLPVAMPDLVAGIRDITSLTLLDFEKLTPKWFNWRDYIAQTDHAGFAAAERVILGSYGSSLDAALRGKGVALGCPDVLHHEIEAKRLAPLNDYQINTGRNYFVVWKPGHMTPRIRDLLKEIDIRI</sequence>
<dbReference type="PROSITE" id="PS50931">
    <property type="entry name" value="HTH_LYSR"/>
    <property type="match status" value="1"/>
</dbReference>
<dbReference type="Gene3D" id="1.10.10.10">
    <property type="entry name" value="Winged helix-like DNA-binding domain superfamily/Winged helix DNA-binding domain"/>
    <property type="match status" value="1"/>
</dbReference>
<comment type="similarity">
    <text evidence="1">Belongs to the LysR transcriptional regulatory family.</text>
</comment>
<dbReference type="Pfam" id="PF00126">
    <property type="entry name" value="HTH_1"/>
    <property type="match status" value="1"/>
</dbReference>
<evidence type="ECO:0000259" key="5">
    <source>
        <dbReference type="PROSITE" id="PS50931"/>
    </source>
</evidence>
<reference evidence="6 7" key="1">
    <citation type="submission" date="2017-03" db="EMBL/GenBank/DDBJ databases">
        <authorList>
            <person name="Afonso C.L."/>
            <person name="Miller P.J."/>
            <person name="Scott M.A."/>
            <person name="Spackman E."/>
            <person name="Goraichik I."/>
            <person name="Dimitrov K.M."/>
            <person name="Suarez D.L."/>
            <person name="Swayne D.E."/>
        </authorList>
    </citation>
    <scope>NUCLEOTIDE SEQUENCE [LARGE SCALE GENOMIC DNA]</scope>
    <source>
        <strain evidence="6 7">CECT 7745</strain>
    </source>
</reference>
<evidence type="ECO:0000313" key="7">
    <source>
        <dbReference type="Proteomes" id="UP000193224"/>
    </source>
</evidence>
<keyword evidence="3" id="KW-0238">DNA-binding</keyword>
<dbReference type="InterPro" id="IPR005119">
    <property type="entry name" value="LysR_subst-bd"/>
</dbReference>
<evidence type="ECO:0000256" key="3">
    <source>
        <dbReference type="ARBA" id="ARBA00023125"/>
    </source>
</evidence>
<dbReference type="SUPFAM" id="SSF53850">
    <property type="entry name" value="Periplasmic binding protein-like II"/>
    <property type="match status" value="1"/>
</dbReference>
<dbReference type="PANTHER" id="PTHR30537">
    <property type="entry name" value="HTH-TYPE TRANSCRIPTIONAL REGULATOR"/>
    <property type="match status" value="1"/>
</dbReference>
<keyword evidence="7" id="KW-1185">Reference proteome</keyword>
<dbReference type="FunFam" id="1.10.10.10:FF:000001">
    <property type="entry name" value="LysR family transcriptional regulator"/>
    <property type="match status" value="1"/>
</dbReference>
<dbReference type="Gene3D" id="3.40.190.10">
    <property type="entry name" value="Periplasmic binding protein-like II"/>
    <property type="match status" value="2"/>
</dbReference>
<evidence type="ECO:0000256" key="1">
    <source>
        <dbReference type="ARBA" id="ARBA00009437"/>
    </source>
</evidence>
<dbReference type="InterPro" id="IPR036390">
    <property type="entry name" value="WH_DNA-bd_sf"/>
</dbReference>
<accession>A0A1X7BV38</accession>
<evidence type="ECO:0000256" key="2">
    <source>
        <dbReference type="ARBA" id="ARBA00023015"/>
    </source>
</evidence>
<dbReference type="Proteomes" id="UP000193224">
    <property type="component" value="Unassembled WGS sequence"/>
</dbReference>
<dbReference type="OrthoDB" id="9804958at2"/>
<organism evidence="6 7">
    <name type="scientific">Roseovarius aestuarii</name>
    <dbReference type="NCBI Taxonomy" id="475083"/>
    <lineage>
        <taxon>Bacteria</taxon>
        <taxon>Pseudomonadati</taxon>
        <taxon>Pseudomonadota</taxon>
        <taxon>Alphaproteobacteria</taxon>
        <taxon>Rhodobacterales</taxon>
        <taxon>Roseobacteraceae</taxon>
        <taxon>Roseovarius</taxon>
    </lineage>
</organism>
<dbReference type="Pfam" id="PF03466">
    <property type="entry name" value="LysR_substrate"/>
    <property type="match status" value="1"/>
</dbReference>